<feature type="coiled-coil region" evidence="1">
    <location>
        <begin position="360"/>
        <end position="387"/>
    </location>
</feature>
<evidence type="ECO:0000256" key="2">
    <source>
        <dbReference type="SAM" id="MobiDB-lite"/>
    </source>
</evidence>
<dbReference type="AlphaFoldDB" id="A0A812U8G9"/>
<reference evidence="3" key="1">
    <citation type="submission" date="2021-02" db="EMBL/GenBank/DDBJ databases">
        <authorList>
            <person name="Dougan E. K."/>
            <person name="Rhodes N."/>
            <person name="Thang M."/>
            <person name="Chan C."/>
        </authorList>
    </citation>
    <scope>NUCLEOTIDE SEQUENCE</scope>
</reference>
<name>A0A812U8G9_9DINO</name>
<keyword evidence="4" id="KW-1185">Reference proteome</keyword>
<feature type="region of interest" description="Disordered" evidence="2">
    <location>
        <begin position="143"/>
        <end position="214"/>
    </location>
</feature>
<feature type="compositionally biased region" description="Acidic residues" evidence="2">
    <location>
        <begin position="195"/>
        <end position="214"/>
    </location>
</feature>
<feature type="compositionally biased region" description="Polar residues" evidence="2">
    <location>
        <begin position="155"/>
        <end position="167"/>
    </location>
</feature>
<gene>
    <name evidence="3" type="ORF">SNEC2469_LOCUS16466</name>
</gene>
<protein>
    <recommendedName>
        <fullName evidence="5">CCHC-type domain-containing protein</fullName>
    </recommendedName>
</protein>
<feature type="non-terminal residue" evidence="3">
    <location>
        <position position="1"/>
    </location>
</feature>
<evidence type="ECO:0008006" key="5">
    <source>
        <dbReference type="Google" id="ProtNLM"/>
    </source>
</evidence>
<keyword evidence="1" id="KW-0175">Coiled coil</keyword>
<evidence type="ECO:0000256" key="1">
    <source>
        <dbReference type="SAM" id="Coils"/>
    </source>
</evidence>
<feature type="compositionally biased region" description="Low complexity" evidence="2">
    <location>
        <begin position="399"/>
        <end position="416"/>
    </location>
</feature>
<feature type="region of interest" description="Disordered" evidence="2">
    <location>
        <begin position="397"/>
        <end position="417"/>
    </location>
</feature>
<organism evidence="3 4">
    <name type="scientific">Symbiodinium necroappetens</name>
    <dbReference type="NCBI Taxonomy" id="1628268"/>
    <lineage>
        <taxon>Eukaryota</taxon>
        <taxon>Sar</taxon>
        <taxon>Alveolata</taxon>
        <taxon>Dinophyceae</taxon>
        <taxon>Suessiales</taxon>
        <taxon>Symbiodiniaceae</taxon>
        <taxon>Symbiodinium</taxon>
    </lineage>
</organism>
<accession>A0A812U8G9</accession>
<comment type="caution">
    <text evidence="3">The sequence shown here is derived from an EMBL/GenBank/DDBJ whole genome shotgun (WGS) entry which is preliminary data.</text>
</comment>
<sequence length="578" mass="64380">GGFSTDKMSELRYTKDGVPIFDGAPELFVSYKRAALVYAETIEWKKRTLVGPRLQAALEGSAKLAVEHMPPGWVSHEKGAWQLLDYLRLQVRAPTLAEAGRTMARFFYGVKRRRGEGMAAWIVRHDEALLEAKRTLAEAIHEYGPSQGRPDHGSSGRQWMSQPSLRTSHGARETGSTTSERRSHRGGGTPLATEAEADAEEPEHDEENGEAEDEWGDTWWQEDNWSWHGWNSQATYGPADDSWKQKESMSQRNWDVSEAASKEAESFLPDFVIAWLLLQRSGLDATDKSVIVANLKNQFRTDRVKEALKLTWPDEELRKRDAGRGAALFSVEEAAMMAEEDEPEEDVQPTWEDPSDDYAYQALEAEAQEAYATVVDAKRTLRDAREKQAMMRRNRNFYSGKSSGKGNTGKFSSFSGRPPPKCFRCGGPHFRRDCPQQEPSRAPEQAANLVFMTTQEETTGNDAAAEPEWLDGVALAAQPLDEHNLMVLDRVIQEGKAIIDGGATSSLGSEDAVQRIAELNWETQGSDGLEIIPGEAPAFRFGNNGRHECMSTALLNLNLGGRPGRFLKPIHSLPDAAW</sequence>
<dbReference type="Proteomes" id="UP000601435">
    <property type="component" value="Unassembled WGS sequence"/>
</dbReference>
<dbReference type="OrthoDB" id="442097at2759"/>
<evidence type="ECO:0000313" key="3">
    <source>
        <dbReference type="EMBL" id="CAE7566105.1"/>
    </source>
</evidence>
<proteinExistence type="predicted"/>
<evidence type="ECO:0000313" key="4">
    <source>
        <dbReference type="Proteomes" id="UP000601435"/>
    </source>
</evidence>
<dbReference type="EMBL" id="CAJNJA010026818">
    <property type="protein sequence ID" value="CAE7566105.1"/>
    <property type="molecule type" value="Genomic_DNA"/>
</dbReference>